<dbReference type="CDD" id="cd00165">
    <property type="entry name" value="S4"/>
    <property type="match status" value="1"/>
</dbReference>
<evidence type="ECO:0000259" key="6">
    <source>
        <dbReference type="SMART" id="SM00363"/>
    </source>
</evidence>
<proteinExistence type="inferred from homology"/>
<dbReference type="InterPro" id="IPR036986">
    <property type="entry name" value="S4_RNA-bd_sf"/>
</dbReference>
<dbReference type="SUPFAM" id="SSF55174">
    <property type="entry name" value="Alpha-L RNA-binding motif"/>
    <property type="match status" value="1"/>
</dbReference>
<dbReference type="InterPro" id="IPR006145">
    <property type="entry name" value="PsdUridine_synth_RsuA/RluA"/>
</dbReference>
<dbReference type="GO" id="GO:0003723">
    <property type="term" value="F:RNA binding"/>
    <property type="evidence" value="ECO:0007669"/>
    <property type="project" value="UniProtKB-KW"/>
</dbReference>
<dbReference type="EMBL" id="FOGL01000001">
    <property type="protein sequence ID" value="SER14362.1"/>
    <property type="molecule type" value="Genomic_DNA"/>
</dbReference>
<dbReference type="PROSITE" id="PS50889">
    <property type="entry name" value="S4"/>
    <property type="match status" value="1"/>
</dbReference>
<name>A0A1H9LS77_9BACI</name>
<dbReference type="PANTHER" id="PTHR47683:SF2">
    <property type="entry name" value="RNA-BINDING S4 DOMAIN-CONTAINING PROTEIN"/>
    <property type="match status" value="1"/>
</dbReference>
<dbReference type="Gene3D" id="3.10.290.10">
    <property type="entry name" value="RNA-binding S4 domain"/>
    <property type="match status" value="1"/>
</dbReference>
<dbReference type="InterPro" id="IPR042092">
    <property type="entry name" value="PsdUridine_s_RsuA/RluB/E/F_cat"/>
</dbReference>
<dbReference type="GO" id="GO:0005829">
    <property type="term" value="C:cytosol"/>
    <property type="evidence" value="ECO:0007669"/>
    <property type="project" value="UniProtKB-ARBA"/>
</dbReference>
<dbReference type="RefSeq" id="WP_089738410.1">
    <property type="nucleotide sequence ID" value="NZ_FOGL01000001.1"/>
</dbReference>
<protein>
    <recommendedName>
        <fullName evidence="5">Pseudouridine synthase</fullName>
        <ecNumber evidence="5">5.4.99.-</ecNumber>
    </recommendedName>
</protein>
<dbReference type="CDD" id="cd02870">
    <property type="entry name" value="PseudoU_synth_RsuA_like"/>
    <property type="match status" value="1"/>
</dbReference>
<dbReference type="GO" id="GO:0000455">
    <property type="term" value="P:enzyme-directed rRNA pseudouridine synthesis"/>
    <property type="evidence" value="ECO:0007669"/>
    <property type="project" value="UniProtKB-ARBA"/>
</dbReference>
<dbReference type="SUPFAM" id="SSF55120">
    <property type="entry name" value="Pseudouridine synthase"/>
    <property type="match status" value="1"/>
</dbReference>
<dbReference type="FunFam" id="3.10.290.10:FF:000003">
    <property type="entry name" value="Pseudouridine synthase"/>
    <property type="match status" value="1"/>
</dbReference>
<dbReference type="InterPro" id="IPR018496">
    <property type="entry name" value="PsdUridine_synth_RsuA/RluB_CS"/>
</dbReference>
<dbReference type="Gene3D" id="3.30.70.1560">
    <property type="entry name" value="Alpha-L RNA-binding motif"/>
    <property type="match status" value="1"/>
</dbReference>
<dbReference type="PANTHER" id="PTHR47683">
    <property type="entry name" value="PSEUDOURIDINE SYNTHASE FAMILY PROTEIN-RELATED"/>
    <property type="match status" value="1"/>
</dbReference>
<keyword evidence="3 5" id="KW-0413">Isomerase</keyword>
<dbReference type="InterPro" id="IPR000748">
    <property type="entry name" value="PsdUridine_synth_RsuA/RluB/E/F"/>
</dbReference>
<dbReference type="Proteomes" id="UP000199687">
    <property type="component" value="Unassembled WGS sequence"/>
</dbReference>
<dbReference type="Gene3D" id="3.30.70.580">
    <property type="entry name" value="Pseudouridine synthase I, catalytic domain, N-terminal subdomain"/>
    <property type="match status" value="1"/>
</dbReference>
<dbReference type="FunFam" id="3.30.70.1560:FF:000001">
    <property type="entry name" value="Pseudouridine synthase"/>
    <property type="match status" value="1"/>
</dbReference>
<evidence type="ECO:0000256" key="5">
    <source>
        <dbReference type="RuleBase" id="RU003887"/>
    </source>
</evidence>
<dbReference type="OrthoDB" id="9807213at2"/>
<dbReference type="Pfam" id="PF00849">
    <property type="entry name" value="PseudoU_synth_2"/>
    <property type="match status" value="1"/>
</dbReference>
<dbReference type="STRING" id="531814.SAMN04487944_101384"/>
<dbReference type="SMART" id="SM00363">
    <property type="entry name" value="S4"/>
    <property type="match status" value="1"/>
</dbReference>
<dbReference type="InterPro" id="IPR020103">
    <property type="entry name" value="PsdUridine_synth_cat_dom_sf"/>
</dbReference>
<dbReference type="InterPro" id="IPR020094">
    <property type="entry name" value="TruA/RsuA/RluB/E/F_N"/>
</dbReference>
<dbReference type="InterPro" id="IPR050343">
    <property type="entry name" value="RsuA_PseudoU_synthase"/>
</dbReference>
<evidence type="ECO:0000256" key="2">
    <source>
        <dbReference type="ARBA" id="ARBA00022884"/>
    </source>
</evidence>
<gene>
    <name evidence="7" type="ORF">SAMN04487944_101384</name>
</gene>
<feature type="domain" description="RNA-binding S4" evidence="6">
    <location>
        <begin position="3"/>
        <end position="60"/>
    </location>
</feature>
<evidence type="ECO:0000313" key="8">
    <source>
        <dbReference type="Proteomes" id="UP000199687"/>
    </source>
</evidence>
<organism evidence="7 8">
    <name type="scientific">Gracilibacillus ureilyticus</name>
    <dbReference type="NCBI Taxonomy" id="531814"/>
    <lineage>
        <taxon>Bacteria</taxon>
        <taxon>Bacillati</taxon>
        <taxon>Bacillota</taxon>
        <taxon>Bacilli</taxon>
        <taxon>Bacillales</taxon>
        <taxon>Bacillaceae</taxon>
        <taxon>Gracilibacillus</taxon>
    </lineage>
</organism>
<evidence type="ECO:0000313" key="7">
    <source>
        <dbReference type="EMBL" id="SER14362.1"/>
    </source>
</evidence>
<dbReference type="InterPro" id="IPR002942">
    <property type="entry name" value="S4_RNA-bd"/>
</dbReference>
<dbReference type="GO" id="GO:0120159">
    <property type="term" value="F:rRNA pseudouridine synthase activity"/>
    <property type="evidence" value="ECO:0007669"/>
    <property type="project" value="UniProtKB-ARBA"/>
</dbReference>
<dbReference type="FunFam" id="3.30.70.580:FF:000005">
    <property type="entry name" value="Pseudouridine synthase"/>
    <property type="match status" value="1"/>
</dbReference>
<reference evidence="7 8" key="1">
    <citation type="submission" date="2016-10" db="EMBL/GenBank/DDBJ databases">
        <authorList>
            <person name="de Groot N.N."/>
        </authorList>
    </citation>
    <scope>NUCLEOTIDE SEQUENCE [LARGE SCALE GENOMIC DNA]</scope>
    <source>
        <strain evidence="7 8">CGMCC 1.7727</strain>
    </source>
</reference>
<dbReference type="EC" id="5.4.99.-" evidence="5"/>
<keyword evidence="8" id="KW-1185">Reference proteome</keyword>
<keyword evidence="2 4" id="KW-0694">RNA-binding</keyword>
<evidence type="ECO:0000256" key="1">
    <source>
        <dbReference type="ARBA" id="ARBA00008348"/>
    </source>
</evidence>
<evidence type="ECO:0000256" key="3">
    <source>
        <dbReference type="ARBA" id="ARBA00023235"/>
    </source>
</evidence>
<dbReference type="AlphaFoldDB" id="A0A1H9LS77"/>
<sequence>MSERLQKVIAKSGITSRRKAEKLIESGQVKVNGKVVTELGVKVTNQDEIEVNDVPIEKEQPVYYLLYKPRGVISSASDDKGRKTVTDFFEGLEERIFPVGRLDYDTSGLIIMTNDGDFMNLLLHPRYRMDKEYIVKSKGIPAKEDLEKFKKGIRSDGDTLKAKHVKIMSIDKKKQTAIIKIILHQGKNRQIRRMFEAIGNPVMKLRRERFGFLTLEGLQPGEYRKLTPHEVDQLIKSANKIVK</sequence>
<accession>A0A1H9LS77</accession>
<dbReference type="Pfam" id="PF01479">
    <property type="entry name" value="S4"/>
    <property type="match status" value="1"/>
</dbReference>
<evidence type="ECO:0000256" key="4">
    <source>
        <dbReference type="PROSITE-ProRule" id="PRU00182"/>
    </source>
</evidence>
<dbReference type="PROSITE" id="PS01149">
    <property type="entry name" value="PSI_RSU"/>
    <property type="match status" value="1"/>
</dbReference>
<comment type="similarity">
    <text evidence="1 5">Belongs to the pseudouridine synthase RsuA family.</text>
</comment>
<dbReference type="NCBIfam" id="TIGR00093">
    <property type="entry name" value="pseudouridine synthase"/>
    <property type="match status" value="1"/>
</dbReference>